<feature type="modified residue" description="N6-(pyridoxal phosphate)lysine" evidence="7">
    <location>
        <position position="278"/>
    </location>
</feature>
<dbReference type="GO" id="GO:0030170">
    <property type="term" value="F:pyridoxal phosphate binding"/>
    <property type="evidence" value="ECO:0007669"/>
    <property type="project" value="InterPro"/>
</dbReference>
<dbReference type="InterPro" id="IPR015424">
    <property type="entry name" value="PyrdxlP-dep_Trfase"/>
</dbReference>
<evidence type="ECO:0000256" key="3">
    <source>
        <dbReference type="ARBA" id="ARBA00012421"/>
    </source>
</evidence>
<dbReference type="Proteomes" id="UP000195607">
    <property type="component" value="Chromosome I"/>
</dbReference>
<evidence type="ECO:0000256" key="5">
    <source>
        <dbReference type="ARBA" id="ARBA00023239"/>
    </source>
</evidence>
<organism evidence="9 10">
    <name type="scientific">Cuniculiplasma divulgatum</name>
    <dbReference type="NCBI Taxonomy" id="1673428"/>
    <lineage>
        <taxon>Archaea</taxon>
        <taxon>Methanobacteriati</taxon>
        <taxon>Thermoplasmatota</taxon>
        <taxon>Thermoplasmata</taxon>
        <taxon>Thermoplasmatales</taxon>
        <taxon>Cuniculiplasmataceae</taxon>
        <taxon>Cuniculiplasma</taxon>
    </lineage>
</organism>
<keyword evidence="4 7" id="KW-0663">Pyridoxal phosphate</keyword>
<accession>A0A1N5VN45</accession>
<reference evidence="9 10" key="1">
    <citation type="submission" date="2016-04" db="EMBL/GenBank/DDBJ databases">
        <authorList>
            <person name="Evans L.H."/>
            <person name="Alamgir A."/>
            <person name="Owens N."/>
            <person name="Weber N.D."/>
            <person name="Virtaneva K."/>
            <person name="Barbian K."/>
            <person name="Babar A."/>
            <person name="Rosenke K."/>
        </authorList>
    </citation>
    <scope>NUCLEOTIDE SEQUENCE [LARGE SCALE GENOMIC DNA]</scope>
    <source>
        <strain evidence="10">S5(T) (JCM 30642 \VKM B-2941)</strain>
    </source>
</reference>
<dbReference type="EC" id="4.1.1.15" evidence="3"/>
<comment type="similarity">
    <text evidence="2 8">Belongs to the group II decarboxylase family.</text>
</comment>
<evidence type="ECO:0000256" key="4">
    <source>
        <dbReference type="ARBA" id="ARBA00022898"/>
    </source>
</evidence>
<gene>
    <name evidence="9" type="ORF">CSP5_1419</name>
</gene>
<dbReference type="Gene3D" id="3.90.1150.160">
    <property type="match status" value="1"/>
</dbReference>
<dbReference type="FunFam" id="4.10.280.50:FF:000001">
    <property type="entry name" value="Glutamate decarboxylase"/>
    <property type="match status" value="1"/>
</dbReference>
<dbReference type="Pfam" id="PF00282">
    <property type="entry name" value="Pyridoxal_deC"/>
    <property type="match status" value="1"/>
</dbReference>
<dbReference type="Gene3D" id="4.10.280.50">
    <property type="match status" value="1"/>
</dbReference>
<dbReference type="GO" id="GO:0005829">
    <property type="term" value="C:cytosol"/>
    <property type="evidence" value="ECO:0007669"/>
    <property type="project" value="TreeGrafter"/>
</dbReference>
<dbReference type="RefSeq" id="WP_148689961.1">
    <property type="nucleotide sequence ID" value="NZ_LT671858.1"/>
</dbReference>
<evidence type="ECO:0000256" key="8">
    <source>
        <dbReference type="RuleBase" id="RU000382"/>
    </source>
</evidence>
<evidence type="ECO:0000313" key="10">
    <source>
        <dbReference type="Proteomes" id="UP000195607"/>
    </source>
</evidence>
<comment type="cofactor">
    <cofactor evidence="1 7 8">
        <name>pyridoxal 5'-phosphate</name>
        <dbReference type="ChEBI" id="CHEBI:597326"/>
    </cofactor>
</comment>
<dbReference type="InterPro" id="IPR010107">
    <property type="entry name" value="Glutamate_decarboxylase"/>
</dbReference>
<dbReference type="SUPFAM" id="SSF53383">
    <property type="entry name" value="PLP-dependent transferases"/>
    <property type="match status" value="1"/>
</dbReference>
<dbReference type="Gene3D" id="3.40.640.10">
    <property type="entry name" value="Type I PLP-dependent aspartate aminotransferase-like (Major domain)"/>
    <property type="match status" value="1"/>
</dbReference>
<evidence type="ECO:0000256" key="6">
    <source>
        <dbReference type="ARBA" id="ARBA00048868"/>
    </source>
</evidence>
<dbReference type="EMBL" id="LT671858">
    <property type="protein sequence ID" value="SIM73635.1"/>
    <property type="molecule type" value="Genomic_DNA"/>
</dbReference>
<dbReference type="FunFam" id="3.40.640.10:FF:000017">
    <property type="entry name" value="Glutamate decarboxylase"/>
    <property type="match status" value="1"/>
</dbReference>
<sequence length="464" mass="53249">MVSKRVVNQKKRENKMRYGKGHNRFLDNDVPKYEFSEGKMEPRAAYQLIHDELNLDGNPDLNLATFVTTWMEPEADQLIMENLHKNFIDHFEYPQVKEIEERIVNIMANIYNVPDKDDFIGTSTIGSSEAIMLGLLAHKWNWRQKRLKENKPADKPNIVFGGDTHVSWDKFARYFDVEPRIVPIARDHFTIEPEDVKKMIDENTIAVGVVLGTTFTGEFDPVFEINQMLVDLKKTKGLDIPIHVDAASAGFITPFYEPDFKWDFRLEQVKSINTSGHKFGLVYPGLGWLIFRNEHLLPEELKFYVNYLGDEMPTYTLNFSEGSSMVVAQYYNILRLGKKGYGEIVSKMMNNANYLAKKLTESGEFEVINGAKHIPVVTFKLKNVESSKAFDLSYRIRERGWIVPAYSLPPNAQDTTIMRVVVRENFTADMVDIFVEDILNAKKSITNMVSGGKQTDPRKGHPVS</sequence>
<dbReference type="GO" id="GO:0006538">
    <property type="term" value="P:L-glutamate catabolic process"/>
    <property type="evidence" value="ECO:0007669"/>
    <property type="project" value="TreeGrafter"/>
</dbReference>
<dbReference type="PANTHER" id="PTHR43321">
    <property type="entry name" value="GLUTAMATE DECARBOXYLASE"/>
    <property type="match status" value="1"/>
</dbReference>
<evidence type="ECO:0000256" key="1">
    <source>
        <dbReference type="ARBA" id="ARBA00001933"/>
    </source>
</evidence>
<dbReference type="GO" id="GO:0004351">
    <property type="term" value="F:glutamate decarboxylase activity"/>
    <property type="evidence" value="ECO:0007669"/>
    <property type="project" value="UniProtKB-EC"/>
</dbReference>
<comment type="catalytic activity">
    <reaction evidence="6">
        <text>L-glutamate + H(+) = 4-aminobutanoate + CO2</text>
        <dbReference type="Rhea" id="RHEA:17785"/>
        <dbReference type="ChEBI" id="CHEBI:15378"/>
        <dbReference type="ChEBI" id="CHEBI:16526"/>
        <dbReference type="ChEBI" id="CHEBI:29985"/>
        <dbReference type="ChEBI" id="CHEBI:59888"/>
        <dbReference type="EC" id="4.1.1.15"/>
    </reaction>
</comment>
<keyword evidence="5 8" id="KW-0456">Lyase</keyword>
<evidence type="ECO:0000256" key="7">
    <source>
        <dbReference type="PIRSR" id="PIRSR602129-50"/>
    </source>
</evidence>
<evidence type="ECO:0000313" key="9">
    <source>
        <dbReference type="EMBL" id="SIM73635.1"/>
    </source>
</evidence>
<name>A0A1N5VN45_9ARCH</name>
<dbReference type="InterPro" id="IPR002129">
    <property type="entry name" value="PyrdxlP-dep_de-COase"/>
</dbReference>
<dbReference type="AlphaFoldDB" id="A0A1N5VN45"/>
<dbReference type="PANTHER" id="PTHR43321:SF3">
    <property type="entry name" value="GLUTAMATE DECARBOXYLASE"/>
    <property type="match status" value="1"/>
</dbReference>
<dbReference type="NCBIfam" id="TIGR01788">
    <property type="entry name" value="Glu-decarb-GAD"/>
    <property type="match status" value="1"/>
</dbReference>
<evidence type="ECO:0000256" key="2">
    <source>
        <dbReference type="ARBA" id="ARBA00009533"/>
    </source>
</evidence>
<proteinExistence type="inferred from homology"/>
<protein>
    <recommendedName>
        <fullName evidence="3">glutamate decarboxylase</fullName>
        <ecNumber evidence="3">4.1.1.15</ecNumber>
    </recommendedName>
</protein>
<dbReference type="InterPro" id="IPR015421">
    <property type="entry name" value="PyrdxlP-dep_Trfase_major"/>
</dbReference>
<dbReference type="GeneID" id="41588664"/>